<protein>
    <recommendedName>
        <fullName evidence="6">Integration host factor subunit beta</fullName>
    </recommendedName>
</protein>
<dbReference type="EMBL" id="MFIX01000228">
    <property type="protein sequence ID" value="OGG01057.1"/>
    <property type="molecule type" value="Genomic_DNA"/>
</dbReference>
<reference evidence="4 5" key="1">
    <citation type="journal article" date="2016" name="Nat. Commun.">
        <title>Thousands of microbial genomes shed light on interconnected biogeochemical processes in an aquifer system.</title>
        <authorList>
            <person name="Anantharaman K."/>
            <person name="Brown C.T."/>
            <person name="Hug L.A."/>
            <person name="Sharon I."/>
            <person name="Castelle C.J."/>
            <person name="Probst A.J."/>
            <person name="Thomas B.C."/>
            <person name="Singh A."/>
            <person name="Wilkins M.J."/>
            <person name="Karaoz U."/>
            <person name="Brodie E.L."/>
            <person name="Williams K.H."/>
            <person name="Hubbard S.S."/>
            <person name="Banfield J.F."/>
        </authorList>
    </citation>
    <scope>NUCLEOTIDE SEQUENCE [LARGE SCALE GENOMIC DNA]</scope>
</reference>
<organism evidence="4 5">
    <name type="scientific">Candidatus Glassbacteria bacterium RIFCSPLOWO2_12_FULL_58_11</name>
    <dbReference type="NCBI Taxonomy" id="1817867"/>
    <lineage>
        <taxon>Bacteria</taxon>
        <taxon>Candidatus Glassiibacteriota</taxon>
    </lineage>
</organism>
<dbReference type="PANTHER" id="PTHR33175:SF3">
    <property type="entry name" value="DNA-BINDING PROTEIN HU-BETA"/>
    <property type="match status" value="1"/>
</dbReference>
<evidence type="ECO:0000313" key="5">
    <source>
        <dbReference type="Proteomes" id="UP000179129"/>
    </source>
</evidence>
<name>A0A1F5YM62_9BACT</name>
<accession>A0A1F5YM62</accession>
<dbReference type="Gene3D" id="4.10.520.10">
    <property type="entry name" value="IHF-like DNA-binding proteins"/>
    <property type="match status" value="1"/>
</dbReference>
<dbReference type="PRINTS" id="PR01727">
    <property type="entry name" value="DNABINDINGHU"/>
</dbReference>
<comment type="similarity">
    <text evidence="3">Belongs to the bacterial histone-like protein family.</text>
</comment>
<dbReference type="InterPro" id="IPR010992">
    <property type="entry name" value="IHF-like_DNA-bd_dom_sf"/>
</dbReference>
<dbReference type="PANTHER" id="PTHR33175">
    <property type="entry name" value="DNA-BINDING PROTEIN HU"/>
    <property type="match status" value="1"/>
</dbReference>
<dbReference type="GO" id="GO:0030527">
    <property type="term" value="F:structural constituent of chromatin"/>
    <property type="evidence" value="ECO:0007669"/>
    <property type="project" value="InterPro"/>
</dbReference>
<evidence type="ECO:0000256" key="3">
    <source>
        <dbReference type="RuleBase" id="RU003939"/>
    </source>
</evidence>
<dbReference type="SMART" id="SM00411">
    <property type="entry name" value="BHL"/>
    <property type="match status" value="1"/>
</dbReference>
<dbReference type="GO" id="GO:0003677">
    <property type="term" value="F:DNA binding"/>
    <property type="evidence" value="ECO:0007669"/>
    <property type="project" value="UniProtKB-KW"/>
</dbReference>
<keyword evidence="1" id="KW-0226">DNA condensation</keyword>
<sequence>MNKAELVSKVAEATSQSKTVTREVLEVFLDAVSDTLAAGNKIEIRGFGSFKVKRRKQQVARNPRTGEKVTVPSRFVPSFKPSRQLLEKVGKK</sequence>
<evidence type="ECO:0000256" key="1">
    <source>
        <dbReference type="ARBA" id="ARBA00023067"/>
    </source>
</evidence>
<comment type="caution">
    <text evidence="4">The sequence shown here is derived from an EMBL/GenBank/DDBJ whole genome shotgun (WGS) entry which is preliminary data.</text>
</comment>
<dbReference type="Pfam" id="PF00216">
    <property type="entry name" value="Bac_DNA_binding"/>
    <property type="match status" value="1"/>
</dbReference>
<dbReference type="InterPro" id="IPR000119">
    <property type="entry name" value="Hist_DNA-bd"/>
</dbReference>
<dbReference type="AlphaFoldDB" id="A0A1F5YM62"/>
<gene>
    <name evidence="4" type="ORF">A3F83_16780</name>
</gene>
<evidence type="ECO:0000313" key="4">
    <source>
        <dbReference type="EMBL" id="OGG01057.1"/>
    </source>
</evidence>
<evidence type="ECO:0000256" key="2">
    <source>
        <dbReference type="ARBA" id="ARBA00023125"/>
    </source>
</evidence>
<proteinExistence type="inferred from homology"/>
<dbReference type="CDD" id="cd13836">
    <property type="entry name" value="IHF_B"/>
    <property type="match status" value="1"/>
</dbReference>
<dbReference type="GO" id="GO:0005829">
    <property type="term" value="C:cytosol"/>
    <property type="evidence" value="ECO:0007669"/>
    <property type="project" value="TreeGrafter"/>
</dbReference>
<dbReference type="STRING" id="1817867.A3F83_16780"/>
<dbReference type="Proteomes" id="UP000179129">
    <property type="component" value="Unassembled WGS sequence"/>
</dbReference>
<dbReference type="SUPFAM" id="SSF47729">
    <property type="entry name" value="IHF-like DNA-binding proteins"/>
    <property type="match status" value="1"/>
</dbReference>
<evidence type="ECO:0008006" key="6">
    <source>
        <dbReference type="Google" id="ProtNLM"/>
    </source>
</evidence>
<dbReference type="GO" id="GO:0030261">
    <property type="term" value="P:chromosome condensation"/>
    <property type="evidence" value="ECO:0007669"/>
    <property type="project" value="UniProtKB-KW"/>
</dbReference>
<keyword evidence="2" id="KW-0238">DNA-binding</keyword>